<dbReference type="CGD" id="CAL0000161962">
    <property type="gene designation" value="Cd36_07970"/>
</dbReference>
<feature type="compositionally biased region" description="Low complexity" evidence="1">
    <location>
        <begin position="111"/>
        <end position="123"/>
    </location>
</feature>
<dbReference type="PROSITE" id="PS00463">
    <property type="entry name" value="ZN2_CY6_FUNGAL_1"/>
    <property type="match status" value="1"/>
</dbReference>
<dbReference type="InterPro" id="IPR036864">
    <property type="entry name" value="Zn2-C6_fun-type_DNA-bd_sf"/>
</dbReference>
<evidence type="ECO:0000313" key="5">
    <source>
        <dbReference type="Proteomes" id="UP000002605"/>
    </source>
</evidence>
<evidence type="ECO:0000256" key="1">
    <source>
        <dbReference type="SAM" id="MobiDB-lite"/>
    </source>
</evidence>
<feature type="compositionally biased region" description="Polar residues" evidence="1">
    <location>
        <begin position="1"/>
        <end position="17"/>
    </location>
</feature>
<dbReference type="OrthoDB" id="416217at2759"/>
<name>B9W8M3_CANDC</name>
<dbReference type="CDD" id="cd00067">
    <property type="entry name" value="GAL4"/>
    <property type="match status" value="1"/>
</dbReference>
<dbReference type="Pfam" id="PF00172">
    <property type="entry name" value="Zn_clus"/>
    <property type="match status" value="1"/>
</dbReference>
<sequence length="709" mass="76874">MTVKQESPNSTLNISEFSSDETFKTANPVPSKKVSKSSTGKRKYHQKSRNGCSTCKKRRVKCDEQRPVCGNCTKLKLDCGYLHEPLDSVVNMKKDIHSNEPPSKKRKRKVSTATVATDTESTTQQATPSLTPSPDQSQDNKTQPVFPSSNPLSALSSGLLNAGNLNNLNVAHLVNNLSGLGDLSNLASLGNLASLSNLASLAQLPIDLSNLGSLLDSPAASNIAASFMGQPVATSVPPATNSEFKESNHRKSSTQAHPQPTAPLTSMEDTTTSTQQQANMSSRGKSQAETLQSSNHSTTSGSSGMSYPSCSTNSEPFGRGSDKSLPNISPNMSIPANPLSDPLTQGMRSNLNMLDLKLMFHYTSSVANTITGAGISDTNIWNYDIPMLAFEHPFLMHSILAFSATHLSRTEKGLDQCVTCHRGDALRLLREAVLNINADNTDALVASALILIMDSLANASFPSSTSPKSLPASAWIFHVKGAATILTAVWPLTEASRFYKFISVDLGDLGDIINQGVNMNKSKGIDRDNSAYYTDLECHDADIADLFPVLLDSPYLITLAYLNKLHKERYKSDFILRIFAFPALLDKQFMGLLMSGDVKAMRIMRSYYKLLRSFTTEMKDKVWFLEGVSQVLPVNVEEYAGGAGGMHMMMDFLGGGPAIVDDHEIDAEITKFDPSGTLTNKLIDTDNLPSVLTSNLDLMQGDNGFMNIK</sequence>
<proteinExistence type="predicted"/>
<evidence type="ECO:0000259" key="2">
    <source>
        <dbReference type="PROSITE" id="PS50048"/>
    </source>
</evidence>
<organism evidence="4 5">
    <name type="scientific">Candida dubliniensis (strain CD36 / ATCC MYA-646 / CBS 7987 / NCPF 3949 / NRRL Y-17841)</name>
    <name type="common">Yeast</name>
    <dbReference type="NCBI Taxonomy" id="573826"/>
    <lineage>
        <taxon>Eukaryota</taxon>
        <taxon>Fungi</taxon>
        <taxon>Dikarya</taxon>
        <taxon>Ascomycota</taxon>
        <taxon>Saccharomycotina</taxon>
        <taxon>Pichiomycetes</taxon>
        <taxon>Debaryomycetaceae</taxon>
        <taxon>Candida/Lodderomyces clade</taxon>
        <taxon>Candida</taxon>
    </lineage>
</organism>
<dbReference type="PROSITE" id="PS50048">
    <property type="entry name" value="ZN2_CY6_FUNGAL_2"/>
    <property type="match status" value="1"/>
</dbReference>
<accession>B9W8M3</accession>
<evidence type="ECO:0000313" key="4">
    <source>
        <dbReference type="EMBL" id="CAX45096.1"/>
    </source>
</evidence>
<dbReference type="AlphaFoldDB" id="B9W8M3"/>
<dbReference type="HOGENOM" id="CLU_011669_0_0_1"/>
<feature type="compositionally biased region" description="Low complexity" evidence="1">
    <location>
        <begin position="293"/>
        <end position="312"/>
    </location>
</feature>
<feature type="region of interest" description="Disordered" evidence="1">
    <location>
        <begin position="233"/>
        <end position="341"/>
    </location>
</feature>
<dbReference type="PANTHER" id="PTHR47657:SF7">
    <property type="entry name" value="STEROL REGULATORY ELEMENT-BINDING PROTEIN ECM22"/>
    <property type="match status" value="1"/>
</dbReference>
<dbReference type="InterPro" id="IPR052400">
    <property type="entry name" value="Zn2-C6_fungal_TF"/>
</dbReference>
<dbReference type="GO" id="GO:0000981">
    <property type="term" value="F:DNA-binding transcription factor activity, RNA polymerase II-specific"/>
    <property type="evidence" value="ECO:0007669"/>
    <property type="project" value="InterPro"/>
</dbReference>
<dbReference type="EMBL" id="FM992688">
    <property type="protein sequence ID" value="CAX45096.1"/>
    <property type="molecule type" value="Genomic_DNA"/>
</dbReference>
<dbReference type="InterPro" id="IPR021858">
    <property type="entry name" value="Fun_TF"/>
</dbReference>
<gene>
    <name evidence="3" type="ordered locus">Cd36_07970</name>
    <name evidence="4" type="ORF">CD36_07970</name>
</gene>
<protein>
    <submittedName>
        <fullName evidence="4">Sterol regulatory element binding protein, putative</fullName>
    </submittedName>
</protein>
<dbReference type="RefSeq" id="XP_002417443.1">
    <property type="nucleotide sequence ID" value="XM_002417398.1"/>
</dbReference>
<keyword evidence="5" id="KW-1185">Reference proteome</keyword>
<feature type="compositionally biased region" description="Polar residues" evidence="1">
    <location>
        <begin position="324"/>
        <end position="334"/>
    </location>
</feature>
<dbReference type="SUPFAM" id="SSF57701">
    <property type="entry name" value="Zn2/Cys6 DNA-binding domain"/>
    <property type="match status" value="1"/>
</dbReference>
<dbReference type="Gene3D" id="4.10.240.10">
    <property type="entry name" value="Zn(2)-C6 fungal-type DNA-binding domain"/>
    <property type="match status" value="1"/>
</dbReference>
<dbReference type="VEuPathDB" id="FungiDB:CD36_07970"/>
<dbReference type="eggNOG" id="ENOG502QRM1">
    <property type="taxonomic scope" value="Eukaryota"/>
</dbReference>
<dbReference type="GO" id="GO:0008270">
    <property type="term" value="F:zinc ion binding"/>
    <property type="evidence" value="ECO:0007669"/>
    <property type="project" value="InterPro"/>
</dbReference>
<dbReference type="Pfam" id="PF11951">
    <property type="entry name" value="Fungal_trans_2"/>
    <property type="match status" value="1"/>
</dbReference>
<dbReference type="GeneID" id="8044988"/>
<dbReference type="PANTHER" id="PTHR47657">
    <property type="entry name" value="STEROL REGULATORY ELEMENT-BINDING PROTEIN ECM22"/>
    <property type="match status" value="1"/>
</dbReference>
<dbReference type="KEGG" id="cdu:CD36_07970"/>
<dbReference type="SMART" id="SM00066">
    <property type="entry name" value="GAL4"/>
    <property type="match status" value="1"/>
</dbReference>
<feature type="region of interest" description="Disordered" evidence="1">
    <location>
        <begin position="1"/>
        <end position="53"/>
    </location>
</feature>
<dbReference type="InterPro" id="IPR001138">
    <property type="entry name" value="Zn2Cys6_DnaBD"/>
</dbReference>
<feature type="region of interest" description="Disordered" evidence="1">
    <location>
        <begin position="92"/>
        <end position="150"/>
    </location>
</feature>
<feature type="domain" description="Zn(2)-C6 fungal-type" evidence="2">
    <location>
        <begin position="51"/>
        <end position="81"/>
    </location>
</feature>
<feature type="compositionally biased region" description="Basic residues" evidence="1">
    <location>
        <begin position="33"/>
        <end position="48"/>
    </location>
</feature>
<evidence type="ECO:0000313" key="3">
    <source>
        <dbReference type="CGD" id="CAL0000161962"/>
    </source>
</evidence>
<feature type="compositionally biased region" description="Polar residues" evidence="1">
    <location>
        <begin position="124"/>
        <end position="146"/>
    </location>
</feature>
<feature type="compositionally biased region" description="Polar residues" evidence="1">
    <location>
        <begin position="253"/>
        <end position="292"/>
    </location>
</feature>
<reference evidence="4 5" key="1">
    <citation type="journal article" date="2009" name="Genome Res.">
        <title>Comparative genomics of the fungal pathogens Candida dubliniensis and Candida albicans.</title>
        <authorList>
            <person name="Jackson A.P."/>
            <person name="Gamble J.A."/>
            <person name="Yeomans T."/>
            <person name="Moran G.P."/>
            <person name="Saunders D."/>
            <person name="Harris D."/>
            <person name="Aslett M."/>
            <person name="Barrell J.F."/>
            <person name="Butler G."/>
            <person name="Citiulo F."/>
            <person name="Coleman D.C."/>
            <person name="de Groot P.W.J."/>
            <person name="Goodwin T.J."/>
            <person name="Quail M.A."/>
            <person name="McQuillan J."/>
            <person name="Munro C.A."/>
            <person name="Pain A."/>
            <person name="Poulter R.T."/>
            <person name="Rajandream M.A."/>
            <person name="Renauld H."/>
            <person name="Spiering M.J."/>
            <person name="Tivey A."/>
            <person name="Gow N.A.R."/>
            <person name="Barrell B."/>
            <person name="Sullivan D.J."/>
            <person name="Berriman M."/>
        </authorList>
    </citation>
    <scope>NUCLEOTIDE SEQUENCE [LARGE SCALE GENOMIC DNA]</scope>
    <source>
        <strain evidence="5">CD36 / ATCC MYA-646 / CBS 7987 / NCPF 3949 / NRRL Y-17841</strain>
    </source>
</reference>
<dbReference type="Proteomes" id="UP000002605">
    <property type="component" value="Chromosome 1"/>
</dbReference>